<dbReference type="InterPro" id="IPR036388">
    <property type="entry name" value="WH-like_DNA-bd_sf"/>
</dbReference>
<feature type="domain" description="HTH lysR-type" evidence="5">
    <location>
        <begin position="1"/>
        <end position="43"/>
    </location>
</feature>
<reference evidence="6" key="1">
    <citation type="submission" date="2022-05" db="EMBL/GenBank/DDBJ databases">
        <authorList>
            <person name="Park J.-S."/>
        </authorList>
    </citation>
    <scope>NUCLEOTIDE SEQUENCE</scope>
    <source>
        <strain evidence="6">2012CJ41-6</strain>
    </source>
</reference>
<protein>
    <submittedName>
        <fullName evidence="6">LysR substrate-binding domain-containing protein</fullName>
    </submittedName>
</protein>
<dbReference type="Pfam" id="PF03466">
    <property type="entry name" value="LysR_substrate"/>
    <property type="match status" value="1"/>
</dbReference>
<proteinExistence type="inferred from homology"/>
<dbReference type="InterPro" id="IPR036390">
    <property type="entry name" value="WH_DNA-bd_sf"/>
</dbReference>
<dbReference type="Gene3D" id="3.40.190.10">
    <property type="entry name" value="Periplasmic binding protein-like II"/>
    <property type="match status" value="2"/>
</dbReference>
<dbReference type="InterPro" id="IPR005119">
    <property type="entry name" value="LysR_subst-bd"/>
</dbReference>
<gene>
    <name evidence="6" type="ORF">M3P21_10140</name>
</gene>
<comment type="similarity">
    <text evidence="1">Belongs to the LysR transcriptional regulatory family.</text>
</comment>
<dbReference type="SUPFAM" id="SSF46785">
    <property type="entry name" value="Winged helix' DNA-binding domain"/>
    <property type="match status" value="1"/>
</dbReference>
<organism evidence="6 7">
    <name type="scientific">Ruegeria spongiae</name>
    <dbReference type="NCBI Taxonomy" id="2942209"/>
    <lineage>
        <taxon>Bacteria</taxon>
        <taxon>Pseudomonadati</taxon>
        <taxon>Pseudomonadota</taxon>
        <taxon>Alphaproteobacteria</taxon>
        <taxon>Rhodobacterales</taxon>
        <taxon>Roseobacteraceae</taxon>
        <taxon>Ruegeria</taxon>
    </lineage>
</organism>
<dbReference type="PROSITE" id="PS50931">
    <property type="entry name" value="HTH_LYSR"/>
    <property type="match status" value="1"/>
</dbReference>
<keyword evidence="7" id="KW-1185">Reference proteome</keyword>
<dbReference type="InterPro" id="IPR058163">
    <property type="entry name" value="LysR-type_TF_proteobact-type"/>
</dbReference>
<dbReference type="EMBL" id="JAMFMB010000011">
    <property type="protein sequence ID" value="MCL6283889.1"/>
    <property type="molecule type" value="Genomic_DNA"/>
</dbReference>
<dbReference type="SUPFAM" id="SSF53850">
    <property type="entry name" value="Periplasmic binding protein-like II"/>
    <property type="match status" value="1"/>
</dbReference>
<dbReference type="Proteomes" id="UP001203880">
    <property type="component" value="Unassembled WGS sequence"/>
</dbReference>
<evidence type="ECO:0000256" key="4">
    <source>
        <dbReference type="ARBA" id="ARBA00023163"/>
    </source>
</evidence>
<keyword evidence="3" id="KW-0238">DNA-binding</keyword>
<evidence type="ECO:0000313" key="6">
    <source>
        <dbReference type="EMBL" id="MCL6283889.1"/>
    </source>
</evidence>
<sequence length="270" mass="30079">MSIKLAADELLVTPGAVSHQIKSLERSLGTQLFVRSNNAIELTDAGVRLAQKALPGLQLLHASLGDVIRNTNVLRVRASMSFAVRWLIPKLYLFKAKNPDANIEVETFFDDARQLSGSADVTIGYYREGERPTGVRDLFDDVCRPYLSPVLLSILADPCDLVTIPAIQCAKGNWDWHLWMEKSGMHDVDLQFADRFDSDDAALRAACVGLGMILSSSFMVETELSDGRLVPLPECAEFNAGCYTLQVGEHETNLTRRFVRWLQEIAKSRH</sequence>
<dbReference type="PANTHER" id="PTHR30537">
    <property type="entry name" value="HTH-TYPE TRANSCRIPTIONAL REGULATOR"/>
    <property type="match status" value="1"/>
</dbReference>
<evidence type="ECO:0000313" key="7">
    <source>
        <dbReference type="Proteomes" id="UP001203880"/>
    </source>
</evidence>
<dbReference type="Pfam" id="PF00126">
    <property type="entry name" value="HTH_1"/>
    <property type="match status" value="1"/>
</dbReference>
<keyword evidence="4" id="KW-0804">Transcription</keyword>
<dbReference type="Gene3D" id="1.10.10.10">
    <property type="entry name" value="Winged helix-like DNA-binding domain superfamily/Winged helix DNA-binding domain"/>
    <property type="match status" value="1"/>
</dbReference>
<dbReference type="PANTHER" id="PTHR30537:SF5">
    <property type="entry name" value="HTH-TYPE TRANSCRIPTIONAL ACTIVATOR TTDR-RELATED"/>
    <property type="match status" value="1"/>
</dbReference>
<dbReference type="InterPro" id="IPR000847">
    <property type="entry name" value="LysR_HTH_N"/>
</dbReference>
<evidence type="ECO:0000259" key="5">
    <source>
        <dbReference type="PROSITE" id="PS50931"/>
    </source>
</evidence>
<comment type="caution">
    <text evidence="6">The sequence shown here is derived from an EMBL/GenBank/DDBJ whole genome shotgun (WGS) entry which is preliminary data.</text>
</comment>
<evidence type="ECO:0000256" key="3">
    <source>
        <dbReference type="ARBA" id="ARBA00023125"/>
    </source>
</evidence>
<keyword evidence="2" id="KW-0805">Transcription regulation</keyword>
<evidence type="ECO:0000256" key="2">
    <source>
        <dbReference type="ARBA" id="ARBA00023015"/>
    </source>
</evidence>
<accession>A0ABT0Q201</accession>
<name>A0ABT0Q201_9RHOB</name>
<evidence type="ECO:0000256" key="1">
    <source>
        <dbReference type="ARBA" id="ARBA00009437"/>
    </source>
</evidence>